<keyword evidence="1" id="KW-1133">Transmembrane helix</keyword>
<dbReference type="Proteomes" id="UP000016534">
    <property type="component" value="Unassembled WGS sequence"/>
</dbReference>
<accession>A0ABN0NIP0</accession>
<dbReference type="InterPro" id="IPR053170">
    <property type="entry name" value="Transcription_regulator"/>
</dbReference>
<protein>
    <recommendedName>
        <fullName evidence="4">Membrane-bound metal-dependent hydrolase</fullName>
    </recommendedName>
</protein>
<dbReference type="PANTHER" id="PTHR40031:SF1">
    <property type="entry name" value="MEMBRANE-BOUND METAL-DEPENDENT HYDROLASE"/>
    <property type="match status" value="1"/>
</dbReference>
<feature type="transmembrane region" description="Helical" evidence="1">
    <location>
        <begin position="58"/>
        <end position="77"/>
    </location>
</feature>
<evidence type="ECO:0008006" key="4">
    <source>
        <dbReference type="Google" id="ProtNLM"/>
    </source>
</evidence>
<dbReference type="Pfam" id="PF04307">
    <property type="entry name" value="YdjM"/>
    <property type="match status" value="1"/>
</dbReference>
<comment type="caution">
    <text evidence="2">The sequence shown here is derived from an EMBL/GenBank/DDBJ whole genome shotgun (WGS) entry which is preliminary data.</text>
</comment>
<reference evidence="2" key="1">
    <citation type="journal article" date="2012" name="J. Bacteriol.">
        <title>Genome sequences of type strains of seven species of the marine bacterium Pseudoalteromonas.</title>
        <authorList>
            <person name="Xie B.B."/>
            <person name="Shu Y.L."/>
            <person name="Qin Q.L."/>
            <person name="Rong J.C."/>
            <person name="Zhang X.Y."/>
            <person name="Chen X.L."/>
            <person name="Shi M."/>
            <person name="He H.L."/>
            <person name="Zhou B.C."/>
            <person name="Zhang Y.Z."/>
        </authorList>
    </citation>
    <scope>NUCLEOTIDE SEQUENCE [LARGE SCALE GENOMIC DNA]</scope>
    <source>
        <strain evidence="2">NCIMB 2128</strain>
    </source>
</reference>
<sequence>MDSLTQVALGSAVGYAVLGNKVGRKAVAWGAILGTLPDLDVFLPYGGSVEAFTYHRGFSHSLFVHLLISPLIVWLILKIHTGMQAYKARWFWLVFLCLSTHALLDSLTVYGTQLMWPLSEYPFGVSSMFIIDPLYTLPLLIGLAFTLLPKISTSKAYKINAITLSLSTAYLCLAFVFKLNIDDKVKTALNNRDIDATGYISTPAPLTTLLWRVVVMSDGHYYEGYASVFDSPSDVTLNAYNTTPSLIKPIDNQWGIQRLQWFTKGFYSIRQQTDNVILSDLRMGMECQYVFNFVVGEQADSGIKVGSFERLSQRPSFSNAGNIWQRIWQPEVSLASPLAKNNCSLP</sequence>
<name>A0ABN0NIP0_9GAMM</name>
<keyword evidence="1" id="KW-0472">Membrane</keyword>
<gene>
    <name evidence="2" type="ORF">PUND_09764</name>
</gene>
<proteinExistence type="predicted"/>
<evidence type="ECO:0000313" key="2">
    <source>
        <dbReference type="EMBL" id="ERG61389.1"/>
    </source>
</evidence>
<dbReference type="EMBL" id="AHCF02000017">
    <property type="protein sequence ID" value="ERG61389.1"/>
    <property type="molecule type" value="Genomic_DNA"/>
</dbReference>
<organism evidence="2 3">
    <name type="scientific">Pseudoalteromonas undina</name>
    <dbReference type="NCBI Taxonomy" id="43660"/>
    <lineage>
        <taxon>Bacteria</taxon>
        <taxon>Pseudomonadati</taxon>
        <taxon>Pseudomonadota</taxon>
        <taxon>Gammaproteobacteria</taxon>
        <taxon>Alteromonadales</taxon>
        <taxon>Pseudoalteromonadaceae</taxon>
        <taxon>Pseudoalteromonas</taxon>
    </lineage>
</organism>
<feature type="transmembrane region" description="Helical" evidence="1">
    <location>
        <begin position="123"/>
        <end position="147"/>
    </location>
</feature>
<dbReference type="PANTHER" id="PTHR40031">
    <property type="entry name" value="HYPOTHETICAL MEMBRANE SPANNING PROTEIN"/>
    <property type="match status" value="1"/>
</dbReference>
<feature type="transmembrane region" description="Helical" evidence="1">
    <location>
        <begin position="159"/>
        <end position="177"/>
    </location>
</feature>
<dbReference type="InterPro" id="IPR007404">
    <property type="entry name" value="YdjM-like"/>
</dbReference>
<feature type="transmembrane region" description="Helical" evidence="1">
    <location>
        <begin position="89"/>
        <end position="111"/>
    </location>
</feature>
<keyword evidence="3" id="KW-1185">Reference proteome</keyword>
<evidence type="ECO:0000313" key="3">
    <source>
        <dbReference type="Proteomes" id="UP000016534"/>
    </source>
</evidence>
<evidence type="ECO:0000256" key="1">
    <source>
        <dbReference type="SAM" id="Phobius"/>
    </source>
</evidence>
<reference evidence="2" key="2">
    <citation type="submission" date="2013-04" db="EMBL/GenBank/DDBJ databases">
        <title>Genome sequence of Pseudoalteromonas undina.</title>
        <authorList>
            <person name="Xie B.-B."/>
            <person name="Rong J.-C."/>
            <person name="Qin Q.-L."/>
            <person name="Shu Y.-L."/>
            <person name="Zhang Y.-Z."/>
        </authorList>
    </citation>
    <scope>NUCLEOTIDE SEQUENCE</scope>
    <source>
        <strain evidence="2">NCIMB 2128</strain>
    </source>
</reference>
<keyword evidence="1" id="KW-0812">Transmembrane</keyword>